<dbReference type="Proteomes" id="UP000254098">
    <property type="component" value="Unassembled WGS sequence"/>
</dbReference>
<evidence type="ECO:0000313" key="4">
    <source>
        <dbReference type="Proteomes" id="UP000254098"/>
    </source>
</evidence>
<dbReference type="PANTHER" id="PTHR46558:SF11">
    <property type="entry name" value="HTH-TYPE TRANSCRIPTIONAL REGULATOR XRE"/>
    <property type="match status" value="1"/>
</dbReference>
<dbReference type="PROSITE" id="PS50943">
    <property type="entry name" value="HTH_CROC1"/>
    <property type="match status" value="1"/>
</dbReference>
<proteinExistence type="predicted"/>
<accession>A0ABD7NDF6</accession>
<comment type="caution">
    <text evidence="3">The sequence shown here is derived from an EMBL/GenBank/DDBJ whole genome shotgun (WGS) entry which is preliminary data.</text>
</comment>
<dbReference type="Gene3D" id="1.10.260.40">
    <property type="entry name" value="lambda repressor-like DNA-binding domains"/>
    <property type="match status" value="1"/>
</dbReference>
<keyword evidence="1" id="KW-0238">DNA-binding</keyword>
<dbReference type="InterPro" id="IPR001387">
    <property type="entry name" value="Cro/C1-type_HTH"/>
</dbReference>
<gene>
    <name evidence="3" type="ORF">NCTC1080_00585</name>
</gene>
<dbReference type="PANTHER" id="PTHR46558">
    <property type="entry name" value="TRACRIPTIONAL REGULATORY PROTEIN-RELATED-RELATED"/>
    <property type="match status" value="1"/>
</dbReference>
<sequence>MIKLNRIKELRQKEKLTQEELANKIGVTKRTIIAWEKGERQIKQDKAQQLADYFGVSVRYLLGYEDDYLSSMIKKYEESMKNPADFGGYGLLALTRGTEVQDKVIEALRHATDYYGERALNRKEAEKWDEERRAEILESLKDYSDNIIGRFLAGLMSLSDELKIPIVDFLTLEDKDKAAVSQIIISLADNPVMHKDYSSQQKTQKDN</sequence>
<dbReference type="CDD" id="cd00093">
    <property type="entry name" value="HTH_XRE"/>
    <property type="match status" value="1"/>
</dbReference>
<dbReference type="AlphaFoldDB" id="A0ABD7NDF6"/>
<name>A0ABD7NDF6_9STRE</name>
<dbReference type="GO" id="GO:0003677">
    <property type="term" value="F:DNA binding"/>
    <property type="evidence" value="ECO:0007669"/>
    <property type="project" value="UniProtKB-KW"/>
</dbReference>
<evidence type="ECO:0000313" key="3">
    <source>
        <dbReference type="EMBL" id="SUO77719.1"/>
    </source>
</evidence>
<dbReference type="Pfam" id="PF01381">
    <property type="entry name" value="HTH_3"/>
    <property type="match status" value="1"/>
</dbReference>
<dbReference type="SMART" id="SM00530">
    <property type="entry name" value="HTH_XRE"/>
    <property type="match status" value="1"/>
</dbReference>
<dbReference type="InterPro" id="IPR010982">
    <property type="entry name" value="Lambda_DNA-bd_dom_sf"/>
</dbReference>
<feature type="domain" description="HTH cro/C1-type" evidence="2">
    <location>
        <begin position="7"/>
        <end position="61"/>
    </location>
</feature>
<dbReference type="SUPFAM" id="SSF47413">
    <property type="entry name" value="lambda repressor-like DNA-binding domains"/>
    <property type="match status" value="1"/>
</dbReference>
<dbReference type="EMBL" id="UHHS01000001">
    <property type="protein sequence ID" value="SUO77719.1"/>
    <property type="molecule type" value="Genomic_DNA"/>
</dbReference>
<keyword evidence="4" id="KW-1185">Reference proteome</keyword>
<protein>
    <submittedName>
        <fullName evidence="3">Transcriptional repressor DicA</fullName>
    </submittedName>
</protein>
<evidence type="ECO:0000256" key="1">
    <source>
        <dbReference type="ARBA" id="ARBA00023125"/>
    </source>
</evidence>
<reference evidence="3 4" key="1">
    <citation type="submission" date="2018-06" db="EMBL/GenBank/DDBJ databases">
        <authorList>
            <consortium name="Pathogen Informatics"/>
            <person name="Doyle S."/>
        </authorList>
    </citation>
    <scope>NUCLEOTIDE SEQUENCE [LARGE SCALE GENOMIC DNA]</scope>
    <source>
        <strain evidence="3 4">NCTC1080</strain>
    </source>
</reference>
<evidence type="ECO:0000259" key="2">
    <source>
        <dbReference type="PROSITE" id="PS50943"/>
    </source>
</evidence>
<organism evidence="3 4">
    <name type="scientific">Streptococcus viridans</name>
    <dbReference type="NCBI Taxonomy" id="78535"/>
    <lineage>
        <taxon>Bacteria</taxon>
        <taxon>Bacillati</taxon>
        <taxon>Bacillota</taxon>
        <taxon>Bacilli</taxon>
        <taxon>Lactobacillales</taxon>
        <taxon>Streptococcaceae</taxon>
        <taxon>Streptococcus</taxon>
    </lineage>
</organism>